<dbReference type="Proteomes" id="UP000034727">
    <property type="component" value="Unassembled WGS sequence"/>
</dbReference>
<comment type="caution">
    <text evidence="1">The sequence shown here is derived from an EMBL/GenBank/DDBJ whole genome shotgun (WGS) entry which is preliminary data.</text>
</comment>
<sequence length="102" mass="11449">MDKAKIEELLKVDLLKELKLEGLDEPAKQGVVDDAVYIIVRGAWIKIFEALSSEKQAEFSKILDGSPEDADAILGFLKKEVPNYEDIIKEQIAEYKSVLLAK</sequence>
<organism evidence="1 2">
    <name type="scientific">Candidatus Jorgensenbacteria bacterium GW2011_GWA2_45_9</name>
    <dbReference type="NCBI Taxonomy" id="1618663"/>
    <lineage>
        <taxon>Bacteria</taxon>
        <taxon>Candidatus Joergenseniibacteriota</taxon>
    </lineage>
</organism>
<dbReference type="InterPro" id="IPR043722">
    <property type="entry name" value="DUF5663"/>
</dbReference>
<name>A0A0G1N3N3_9BACT</name>
<accession>A0A0G1N3N3</accession>
<dbReference type="AlphaFoldDB" id="A0A0G1N3N3"/>
<evidence type="ECO:0000313" key="1">
    <source>
        <dbReference type="EMBL" id="KKU14937.1"/>
    </source>
</evidence>
<proteinExistence type="predicted"/>
<gene>
    <name evidence="1" type="ORF">UX22_C0014G0004</name>
</gene>
<reference evidence="1 2" key="1">
    <citation type="journal article" date="2015" name="Nature">
        <title>rRNA introns, odd ribosomes, and small enigmatic genomes across a large radiation of phyla.</title>
        <authorList>
            <person name="Brown C.T."/>
            <person name="Hug L.A."/>
            <person name="Thomas B.C."/>
            <person name="Sharon I."/>
            <person name="Castelle C.J."/>
            <person name="Singh A."/>
            <person name="Wilkins M.J."/>
            <person name="Williams K.H."/>
            <person name="Banfield J.F."/>
        </authorList>
    </citation>
    <scope>NUCLEOTIDE SEQUENCE [LARGE SCALE GENOMIC DNA]</scope>
</reference>
<dbReference type="Pfam" id="PF18908">
    <property type="entry name" value="DUF5663"/>
    <property type="match status" value="1"/>
</dbReference>
<dbReference type="EMBL" id="LCLJ01000014">
    <property type="protein sequence ID" value="KKU14937.1"/>
    <property type="molecule type" value="Genomic_DNA"/>
</dbReference>
<protein>
    <submittedName>
        <fullName evidence="1">Uncharacterized protein</fullName>
    </submittedName>
</protein>
<evidence type="ECO:0000313" key="2">
    <source>
        <dbReference type="Proteomes" id="UP000034727"/>
    </source>
</evidence>